<dbReference type="STRING" id="744872.Spica_1025"/>
<dbReference type="GO" id="GO:0016423">
    <property type="term" value="F:tRNA (guanine) methyltransferase activity"/>
    <property type="evidence" value="ECO:0007669"/>
    <property type="project" value="TreeGrafter"/>
</dbReference>
<proteinExistence type="predicted"/>
<organism evidence="2 3">
    <name type="scientific">Gracilinema caldarium (strain ATCC 51460 / DSM 7334 / H1)</name>
    <name type="common">Treponema caldarium</name>
    <dbReference type="NCBI Taxonomy" id="744872"/>
    <lineage>
        <taxon>Bacteria</taxon>
        <taxon>Pseudomonadati</taxon>
        <taxon>Spirochaetota</taxon>
        <taxon>Spirochaetia</taxon>
        <taxon>Spirochaetales</taxon>
        <taxon>Breznakiellaceae</taxon>
        <taxon>Gracilinema</taxon>
    </lineage>
</organism>
<dbReference type="Proteomes" id="UP000000503">
    <property type="component" value="Chromosome"/>
</dbReference>
<dbReference type="Pfam" id="PF01170">
    <property type="entry name" value="UPF0020"/>
    <property type="match status" value="1"/>
</dbReference>
<dbReference type="PANTHER" id="PTHR14911">
    <property type="entry name" value="THUMP DOMAIN-CONTAINING"/>
    <property type="match status" value="1"/>
</dbReference>
<dbReference type="SUPFAM" id="SSF53335">
    <property type="entry name" value="S-adenosyl-L-methionine-dependent methyltransferases"/>
    <property type="match status" value="1"/>
</dbReference>
<dbReference type="Gene3D" id="3.40.50.150">
    <property type="entry name" value="Vaccinia Virus protein VP39"/>
    <property type="match status" value="1"/>
</dbReference>
<reference evidence="3" key="1">
    <citation type="journal article" date="2013" name="Stand. Genomic Sci.">
        <title>Genome sequence of the thermophilic fresh-water bacterium Spirochaeta caldaria type strain (H1(T)), reclassification of Spirochaeta caldaria, Spirochaeta stenostrepta, and Spirochaeta zuelzerae in the genus Treponema as Treponema caldaria comb. nov., Treponema stenostrepta comb. nov., and Treponema zuelzerae comb. nov., and emendation of the genus Treponema.</title>
        <authorList>
            <person name="Abt B."/>
            <person name="Goker M."/>
            <person name="Scheuner C."/>
            <person name="Han C."/>
            <person name="Lu M."/>
            <person name="Misra M."/>
            <person name="Lapidus A."/>
            <person name="Nolan M."/>
            <person name="Lucas S."/>
            <person name="Hammon N."/>
            <person name="Deshpande S."/>
            <person name="Cheng J.F."/>
            <person name="Tapia R."/>
            <person name="Goodwin L.A."/>
            <person name="Pitluck S."/>
            <person name="Liolios K."/>
            <person name="Pagani I."/>
            <person name="Ivanova N."/>
            <person name="Mavromatis K."/>
            <person name="Mikhailova N."/>
            <person name="Huntemann M."/>
            <person name="Pati A."/>
            <person name="Chen A."/>
            <person name="Palaniappan K."/>
            <person name="Land M."/>
            <person name="Hauser L."/>
            <person name="Jeffries C.D."/>
            <person name="Rohde M."/>
            <person name="Spring S."/>
            <person name="Gronow S."/>
            <person name="Detter J.C."/>
            <person name="Bristow J."/>
            <person name="Eisen J.A."/>
            <person name="Markowitz V."/>
            <person name="Hugenholtz P."/>
            <person name="Kyrpides N.C."/>
            <person name="Woyke T."/>
            <person name="Klenk H.P."/>
        </authorList>
    </citation>
    <scope>NUCLEOTIDE SEQUENCE</scope>
    <source>
        <strain evidence="3">ATCC 51460 / DSM 7334 / H1</strain>
    </source>
</reference>
<gene>
    <name evidence="2" type="ordered locus">Spica_1025</name>
</gene>
<dbReference type="EMBL" id="CP002868">
    <property type="protein sequence ID" value="AEJ19174.1"/>
    <property type="molecule type" value="Genomic_DNA"/>
</dbReference>
<keyword evidence="2" id="KW-0489">Methyltransferase</keyword>
<dbReference type="PANTHER" id="PTHR14911:SF13">
    <property type="entry name" value="TRNA (GUANINE(6)-N2)-METHYLTRANSFERASE THUMP3"/>
    <property type="match status" value="1"/>
</dbReference>
<dbReference type="PROSITE" id="PS00092">
    <property type="entry name" value="N6_MTASE"/>
    <property type="match status" value="1"/>
</dbReference>
<evidence type="ECO:0000313" key="3">
    <source>
        <dbReference type="Proteomes" id="UP000000503"/>
    </source>
</evidence>
<keyword evidence="3" id="KW-1185">Reference proteome</keyword>
<dbReference type="InterPro" id="IPR000241">
    <property type="entry name" value="RlmKL-like_Mtase"/>
</dbReference>
<feature type="domain" description="Ribosomal RNA large subunit methyltransferase K/L-like methyltransferase" evidence="1">
    <location>
        <begin position="163"/>
        <end position="316"/>
    </location>
</feature>
<name>F8EXE7_GRAC1</name>
<evidence type="ECO:0000259" key="1">
    <source>
        <dbReference type="Pfam" id="PF01170"/>
    </source>
</evidence>
<dbReference type="GO" id="GO:0003676">
    <property type="term" value="F:nucleic acid binding"/>
    <property type="evidence" value="ECO:0007669"/>
    <property type="project" value="InterPro"/>
</dbReference>
<dbReference type="AlphaFoldDB" id="F8EXE7"/>
<dbReference type="eggNOG" id="COG1041">
    <property type="taxonomic scope" value="Bacteria"/>
</dbReference>
<keyword evidence="2" id="KW-0808">Transferase</keyword>
<sequence length="342" mass="39515">MEYLGTFPAGFSTLVQHLMLRDSILEQVIFYDESIIAFYSEKHLSTLPYLKNLYPLLEWGQAENIFSAYQLMLQKPFIKKLTPLVKLKAHCTFTIRVFIEGKPAPIIRDLHGMLEKKLAQSIHGRPNSEQPELEFQLHVRKNHHCYLILQQQKYPKYIDERLLPGALPPYFCRLLLELSDPQREDIFLDPFMGSGAIPLERARMAPYHMIFTGDIDPEKVQHFKIILKHKEWEKRRKTIFPKVLDATTLGQFQQGFITRIVTDPPWGLYEALEANKIRTLYIRFLKESARILAPKGRMVLLVSATIPLADLLKAAEVPLVIKQGIQVLVSGQKALVYVIIPE</sequence>
<protein>
    <submittedName>
        <fullName evidence="2">RNA methylase</fullName>
    </submittedName>
</protein>
<dbReference type="InterPro" id="IPR029063">
    <property type="entry name" value="SAM-dependent_MTases_sf"/>
</dbReference>
<evidence type="ECO:0000313" key="2">
    <source>
        <dbReference type="EMBL" id="AEJ19174.1"/>
    </source>
</evidence>
<dbReference type="HOGENOM" id="CLU_810821_0_0_12"/>
<dbReference type="GO" id="GO:0030488">
    <property type="term" value="P:tRNA methylation"/>
    <property type="evidence" value="ECO:0007669"/>
    <property type="project" value="TreeGrafter"/>
</dbReference>
<dbReference type="OrthoDB" id="9777257at2"/>
<dbReference type="KEGG" id="scd:Spica_1025"/>
<dbReference type="InterPro" id="IPR002052">
    <property type="entry name" value="DNA_methylase_N6_adenine_CS"/>
</dbReference>
<accession>F8EXE7</accession>
<dbReference type="RefSeq" id="WP_013968485.1">
    <property type="nucleotide sequence ID" value="NC_015732.1"/>
</dbReference>